<keyword evidence="6" id="KW-1015">Disulfide bond</keyword>
<name>A0AA47NLF7_MERPO</name>
<dbReference type="PANTHER" id="PTHR21462">
    <property type="entry name" value="CELL SURFACE GLYCOPROTEIN OX2 RECEPTOR PRECURSOR"/>
    <property type="match status" value="1"/>
</dbReference>
<keyword evidence="8" id="KW-0325">Glycoprotein</keyword>
<keyword evidence="5" id="KW-0472">Membrane</keyword>
<proteinExistence type="inferred from homology"/>
<comment type="similarity">
    <text evidence="2">Belongs to the CD200R family.</text>
</comment>
<evidence type="ECO:0000256" key="4">
    <source>
        <dbReference type="ARBA" id="ARBA00022989"/>
    </source>
</evidence>
<evidence type="ECO:0000313" key="10">
    <source>
        <dbReference type="EMBL" id="KAK0130921.1"/>
    </source>
</evidence>
<organism evidence="10 11">
    <name type="scientific">Merluccius polli</name>
    <name type="common">Benguela hake</name>
    <name type="synonym">Merluccius cadenati</name>
    <dbReference type="NCBI Taxonomy" id="89951"/>
    <lineage>
        <taxon>Eukaryota</taxon>
        <taxon>Metazoa</taxon>
        <taxon>Chordata</taxon>
        <taxon>Craniata</taxon>
        <taxon>Vertebrata</taxon>
        <taxon>Euteleostomi</taxon>
        <taxon>Actinopterygii</taxon>
        <taxon>Neopterygii</taxon>
        <taxon>Teleostei</taxon>
        <taxon>Neoteleostei</taxon>
        <taxon>Acanthomorphata</taxon>
        <taxon>Zeiogadaria</taxon>
        <taxon>Gadariae</taxon>
        <taxon>Gadiformes</taxon>
        <taxon>Gadoidei</taxon>
        <taxon>Merlucciidae</taxon>
        <taxon>Merluccius</taxon>
    </lineage>
</organism>
<dbReference type="Gene3D" id="2.60.40.10">
    <property type="entry name" value="Immunoglobulins"/>
    <property type="match status" value="2"/>
</dbReference>
<dbReference type="SUPFAM" id="SSF48726">
    <property type="entry name" value="Immunoglobulin"/>
    <property type="match status" value="2"/>
</dbReference>
<dbReference type="Pfam" id="PF07686">
    <property type="entry name" value="V-set"/>
    <property type="match status" value="1"/>
</dbReference>
<dbReference type="AlphaFoldDB" id="A0AA47NLF7"/>
<protein>
    <submittedName>
        <fullName evidence="10">Cell surface glycoprotein CD200 receptor 1</fullName>
    </submittedName>
</protein>
<dbReference type="Proteomes" id="UP001174136">
    <property type="component" value="Unassembled WGS sequence"/>
</dbReference>
<dbReference type="PANTHER" id="PTHR21462:SF2">
    <property type="entry name" value="CELL SURFACE GLYCOPROTEIN CD200 RECEPTOR 2"/>
    <property type="match status" value="1"/>
</dbReference>
<dbReference type="EMBL" id="JAOPHQ010006593">
    <property type="protein sequence ID" value="KAK0130921.1"/>
    <property type="molecule type" value="Genomic_DNA"/>
</dbReference>
<dbReference type="InterPro" id="IPR003599">
    <property type="entry name" value="Ig_sub"/>
</dbReference>
<evidence type="ECO:0000256" key="6">
    <source>
        <dbReference type="ARBA" id="ARBA00023157"/>
    </source>
</evidence>
<evidence type="ECO:0000256" key="5">
    <source>
        <dbReference type="ARBA" id="ARBA00023136"/>
    </source>
</evidence>
<dbReference type="Pfam" id="PF08205">
    <property type="entry name" value="C2-set_2"/>
    <property type="match status" value="1"/>
</dbReference>
<dbReference type="InterPro" id="IPR007110">
    <property type="entry name" value="Ig-like_dom"/>
</dbReference>
<dbReference type="PROSITE" id="PS50835">
    <property type="entry name" value="IG_LIKE"/>
    <property type="match status" value="2"/>
</dbReference>
<dbReference type="InterPro" id="IPR036179">
    <property type="entry name" value="Ig-like_dom_sf"/>
</dbReference>
<dbReference type="GO" id="GO:0016020">
    <property type="term" value="C:membrane"/>
    <property type="evidence" value="ECO:0007669"/>
    <property type="project" value="UniProtKB-SubCell"/>
</dbReference>
<feature type="domain" description="Ig-like" evidence="9">
    <location>
        <begin position="1"/>
        <end position="104"/>
    </location>
</feature>
<evidence type="ECO:0000256" key="7">
    <source>
        <dbReference type="ARBA" id="ARBA00023170"/>
    </source>
</evidence>
<dbReference type="InterPro" id="IPR040012">
    <property type="entry name" value="CD200R"/>
</dbReference>
<dbReference type="InterPro" id="IPR013106">
    <property type="entry name" value="Ig_V-set"/>
</dbReference>
<keyword evidence="11" id="KW-1185">Reference proteome</keyword>
<dbReference type="SMART" id="SM00408">
    <property type="entry name" value="IGc2"/>
    <property type="match status" value="1"/>
</dbReference>
<reference evidence="10" key="1">
    <citation type="journal article" date="2023" name="Front. Mar. Sci.">
        <title>A new Merluccius polli reference genome to investigate the effects of global change in West African waters.</title>
        <authorList>
            <person name="Mateo J.L."/>
            <person name="Blanco-Fernandez C."/>
            <person name="Garcia-Vazquez E."/>
            <person name="Machado-Schiaffino G."/>
        </authorList>
    </citation>
    <scope>NUCLEOTIDE SEQUENCE</scope>
    <source>
        <strain evidence="10">C29</strain>
        <tissue evidence="10">Fin</tissue>
    </source>
</reference>
<gene>
    <name evidence="10" type="primary">Cd200r1</name>
    <name evidence="10" type="ORF">N1851_034398</name>
</gene>
<comment type="subcellular location">
    <subcellularLocation>
        <location evidence="1">Membrane</location>
        <topology evidence="1">Single-pass membrane protein</topology>
    </subcellularLocation>
</comment>
<evidence type="ECO:0000259" key="9">
    <source>
        <dbReference type="PROSITE" id="PS50835"/>
    </source>
</evidence>
<dbReference type="GO" id="GO:0009986">
    <property type="term" value="C:cell surface"/>
    <property type="evidence" value="ECO:0007669"/>
    <property type="project" value="UniProtKB-ARBA"/>
</dbReference>
<keyword evidence="7 10" id="KW-0675">Receptor</keyword>
<evidence type="ECO:0000256" key="2">
    <source>
        <dbReference type="ARBA" id="ARBA00008215"/>
    </source>
</evidence>
<accession>A0AA47NLF7</accession>
<comment type="caution">
    <text evidence="10">The sequence shown here is derived from an EMBL/GenBank/DDBJ whole genome shotgun (WGS) entry which is preliminary data.</text>
</comment>
<evidence type="ECO:0000256" key="8">
    <source>
        <dbReference type="ARBA" id="ARBA00023180"/>
    </source>
</evidence>
<dbReference type="SMART" id="SM00409">
    <property type="entry name" value="IG"/>
    <property type="match status" value="1"/>
</dbReference>
<dbReference type="GO" id="GO:0038023">
    <property type="term" value="F:signaling receptor activity"/>
    <property type="evidence" value="ECO:0007669"/>
    <property type="project" value="InterPro"/>
</dbReference>
<keyword evidence="3" id="KW-0812">Transmembrane</keyword>
<feature type="domain" description="Ig-like" evidence="9">
    <location>
        <begin position="111"/>
        <end position="195"/>
    </location>
</feature>
<evidence type="ECO:0000256" key="1">
    <source>
        <dbReference type="ARBA" id="ARBA00004167"/>
    </source>
</evidence>
<dbReference type="GO" id="GO:0150077">
    <property type="term" value="P:regulation of neuroinflammatory response"/>
    <property type="evidence" value="ECO:0007669"/>
    <property type="project" value="InterPro"/>
</dbReference>
<dbReference type="InterPro" id="IPR013162">
    <property type="entry name" value="CD80_C2-set"/>
</dbReference>
<evidence type="ECO:0000256" key="3">
    <source>
        <dbReference type="ARBA" id="ARBA00022692"/>
    </source>
</evidence>
<evidence type="ECO:0000313" key="11">
    <source>
        <dbReference type="Proteomes" id="UP001174136"/>
    </source>
</evidence>
<sequence>MFYSCLGARNQTGIQGTDVNLTCTNKTWSEIFFVIWNITLHHRECTISLKDDGQSRNTCGGNWALLNTSSGEPYLLIPNISPHDEGLYECQVAYKEGTHSVNISLILLVSPRVSAWLKWQGSKRVAVCVAEKGKPAASVHWRISGNLTTPQTKLQELPGGFYTVRSVLELPEDTAEENVTCVVNHPSWEEEHTIRAVHLRCECIDLLY</sequence>
<dbReference type="InterPro" id="IPR013783">
    <property type="entry name" value="Ig-like_fold"/>
</dbReference>
<keyword evidence="4" id="KW-1133">Transmembrane helix</keyword>
<dbReference type="InterPro" id="IPR003598">
    <property type="entry name" value="Ig_sub2"/>
</dbReference>